<dbReference type="Pfam" id="PF04103">
    <property type="entry name" value="CD20"/>
    <property type="match status" value="1"/>
</dbReference>
<feature type="transmembrane region" description="Helical" evidence="6">
    <location>
        <begin position="100"/>
        <end position="122"/>
    </location>
</feature>
<feature type="transmembrane region" description="Helical" evidence="6">
    <location>
        <begin position="18"/>
        <end position="37"/>
    </location>
</feature>
<dbReference type="STRING" id="244447.ENSCSEP00000030227"/>
<dbReference type="Ensembl" id="ENSCSET00000030631.1">
    <property type="protein sequence ID" value="ENSCSEP00000030227.1"/>
    <property type="gene ID" value="ENSCSEG00000019367.1"/>
</dbReference>
<dbReference type="PANTHER" id="PTHR23320">
    <property type="entry name" value="MEMBRANE-SPANNING 4-DOMAINS SUBFAMILY A MS4A -RELATED"/>
    <property type="match status" value="1"/>
</dbReference>
<proteinExistence type="inferred from homology"/>
<protein>
    <submittedName>
        <fullName evidence="7">Membrane-spanning 4-domains subfamily A member 4A-like</fullName>
    </submittedName>
</protein>
<evidence type="ECO:0000256" key="2">
    <source>
        <dbReference type="ARBA" id="ARBA00009565"/>
    </source>
</evidence>
<comment type="subcellular location">
    <subcellularLocation>
        <location evidence="1">Membrane</location>
        <topology evidence="1">Multi-pass membrane protein</topology>
    </subcellularLocation>
</comment>
<keyword evidence="3 6" id="KW-0812">Transmembrane</keyword>
<reference evidence="7" key="1">
    <citation type="submission" date="2025-08" db="UniProtKB">
        <authorList>
            <consortium name="Ensembl"/>
        </authorList>
    </citation>
    <scope>IDENTIFICATION</scope>
</reference>
<sequence length="163" mass="17008">PSSTTQSVQSSPSSVLECWFLSLFQYIAAGSLTVAAGTRLTSCLVKAALIVSVIASVAATISTIIHIVDAVIIIGCYYYGYSDDRGRYSCYVYQSRMRGVSGVLAVFSLLEMIVAITVAGFACNAVCCCTDPTTVLVVPAAAVASGESADVNMEQVSSTLCCQ</sequence>
<comment type="similarity">
    <text evidence="2">Belongs to the MS4A family.</text>
</comment>
<organism evidence="7 8">
    <name type="scientific">Cynoglossus semilaevis</name>
    <name type="common">Tongue sole</name>
    <dbReference type="NCBI Taxonomy" id="244447"/>
    <lineage>
        <taxon>Eukaryota</taxon>
        <taxon>Metazoa</taxon>
        <taxon>Chordata</taxon>
        <taxon>Craniata</taxon>
        <taxon>Vertebrata</taxon>
        <taxon>Euteleostomi</taxon>
        <taxon>Actinopterygii</taxon>
        <taxon>Neopterygii</taxon>
        <taxon>Teleostei</taxon>
        <taxon>Neoteleostei</taxon>
        <taxon>Acanthomorphata</taxon>
        <taxon>Carangaria</taxon>
        <taxon>Pleuronectiformes</taxon>
        <taxon>Pleuronectoidei</taxon>
        <taxon>Cynoglossidae</taxon>
        <taxon>Cynoglossinae</taxon>
        <taxon>Cynoglossus</taxon>
    </lineage>
</organism>
<feature type="transmembrane region" description="Helical" evidence="6">
    <location>
        <begin position="49"/>
        <end position="79"/>
    </location>
</feature>
<evidence type="ECO:0000256" key="1">
    <source>
        <dbReference type="ARBA" id="ARBA00004141"/>
    </source>
</evidence>
<dbReference type="GO" id="GO:0016020">
    <property type="term" value="C:membrane"/>
    <property type="evidence" value="ECO:0007669"/>
    <property type="project" value="UniProtKB-SubCell"/>
</dbReference>
<dbReference type="InterPro" id="IPR007237">
    <property type="entry name" value="CD20-like"/>
</dbReference>
<dbReference type="PANTHER" id="PTHR23320:SF128">
    <property type="entry name" value="MEMBRANE-SPANNING 4-DOMAINS SUBFAMILY A MEMBER 4A"/>
    <property type="match status" value="1"/>
</dbReference>
<name>A0A3P8WUM4_CYNSE</name>
<evidence type="ECO:0000256" key="6">
    <source>
        <dbReference type="SAM" id="Phobius"/>
    </source>
</evidence>
<evidence type="ECO:0000256" key="4">
    <source>
        <dbReference type="ARBA" id="ARBA00022989"/>
    </source>
</evidence>
<keyword evidence="8" id="KW-1185">Reference proteome</keyword>
<evidence type="ECO:0000256" key="3">
    <source>
        <dbReference type="ARBA" id="ARBA00022692"/>
    </source>
</evidence>
<dbReference type="InParanoid" id="A0A3P8WUM4"/>
<reference evidence="7" key="2">
    <citation type="submission" date="2025-09" db="UniProtKB">
        <authorList>
            <consortium name="Ensembl"/>
        </authorList>
    </citation>
    <scope>IDENTIFICATION</scope>
</reference>
<evidence type="ECO:0000313" key="7">
    <source>
        <dbReference type="Ensembl" id="ENSCSEP00000030227.1"/>
    </source>
</evidence>
<dbReference type="InterPro" id="IPR030417">
    <property type="entry name" value="MS4A"/>
</dbReference>
<evidence type="ECO:0000256" key="5">
    <source>
        <dbReference type="ARBA" id="ARBA00023136"/>
    </source>
</evidence>
<dbReference type="GeneTree" id="ENSGT01010000223208"/>
<keyword evidence="5 6" id="KW-0472">Membrane</keyword>
<accession>A0A3P8WUM4</accession>
<dbReference type="Proteomes" id="UP000265120">
    <property type="component" value="Unassembled WGS sequence"/>
</dbReference>
<keyword evidence="4 6" id="KW-1133">Transmembrane helix</keyword>
<dbReference type="AlphaFoldDB" id="A0A3P8WUM4"/>
<evidence type="ECO:0000313" key="8">
    <source>
        <dbReference type="Proteomes" id="UP000265120"/>
    </source>
</evidence>